<accession>A0A3Q9FMV5</accession>
<evidence type="ECO:0000259" key="1">
    <source>
        <dbReference type="Pfam" id="PF00535"/>
    </source>
</evidence>
<dbReference type="PANTHER" id="PTHR22916:SF3">
    <property type="entry name" value="UDP-GLCNAC:BETAGAL BETA-1,3-N-ACETYLGLUCOSAMINYLTRANSFERASE-LIKE PROTEIN 1"/>
    <property type="match status" value="1"/>
</dbReference>
<name>A0A3Q9FMV5_9BACT</name>
<dbReference type="RefSeq" id="WP_126612903.1">
    <property type="nucleotide sequence ID" value="NZ_CP034562.1"/>
</dbReference>
<dbReference type="InterPro" id="IPR001173">
    <property type="entry name" value="Glyco_trans_2-like"/>
</dbReference>
<proteinExistence type="predicted"/>
<evidence type="ECO:0000313" key="3">
    <source>
        <dbReference type="Proteomes" id="UP000267268"/>
    </source>
</evidence>
<gene>
    <name evidence="2" type="ORF">EI427_06575</name>
</gene>
<keyword evidence="3" id="KW-1185">Reference proteome</keyword>
<dbReference type="OrthoDB" id="396512at2"/>
<feature type="domain" description="Glycosyltransferase 2-like" evidence="1">
    <location>
        <begin position="8"/>
        <end position="144"/>
    </location>
</feature>
<protein>
    <submittedName>
        <fullName evidence="2">Glycosyltransferase</fullName>
    </submittedName>
</protein>
<sequence>MTTTPLVSIIALCYNQEKFIEETLNSIKDQTYQNIQLIIADDCSSDTSVEVIKKWISTNNYDCEFIIHQENRGICKTLNEALLKVKGEFYHAIACDDIMLKDKIKVQTEILSKSDNNVAMVYSDAYLIDDNGNQYDSRFIQRHRPRLLNFPSGNIFVDLAESNFIPAMGNLIKTKCVRKIGGYDERLTYEDYDMWLRISKKYEIVYSDYVSVKYRLHSNNMHRSKLFNINRTLNNIRIYKKHLNNEVIYSKFMDCLESVYLRNDFDNAITFIPLLKKNDKVLKVFIKYKLPSFIYRLINFIKNRLNVIK</sequence>
<dbReference type="Proteomes" id="UP000267268">
    <property type="component" value="Chromosome 1"/>
</dbReference>
<dbReference type="KEGG" id="fll:EI427_06575"/>
<organism evidence="2 3">
    <name type="scientific">Flammeovirga pectinis</name>
    <dbReference type="NCBI Taxonomy" id="2494373"/>
    <lineage>
        <taxon>Bacteria</taxon>
        <taxon>Pseudomonadati</taxon>
        <taxon>Bacteroidota</taxon>
        <taxon>Cytophagia</taxon>
        <taxon>Cytophagales</taxon>
        <taxon>Flammeovirgaceae</taxon>
        <taxon>Flammeovirga</taxon>
    </lineage>
</organism>
<dbReference type="Pfam" id="PF00535">
    <property type="entry name" value="Glycos_transf_2"/>
    <property type="match status" value="1"/>
</dbReference>
<dbReference type="PANTHER" id="PTHR22916">
    <property type="entry name" value="GLYCOSYLTRANSFERASE"/>
    <property type="match status" value="1"/>
</dbReference>
<reference evidence="2 3" key="1">
    <citation type="submission" date="2018-12" db="EMBL/GenBank/DDBJ databases">
        <title>Flammeovirga pectinis sp. nov., isolated from the gut of the Korean scallop, Patinopecten yessoensis.</title>
        <authorList>
            <person name="Bae J.-W."/>
            <person name="Jeong Y.-S."/>
            <person name="Kang W."/>
        </authorList>
    </citation>
    <scope>NUCLEOTIDE SEQUENCE [LARGE SCALE GENOMIC DNA]</scope>
    <source>
        <strain evidence="2 3">L12M1</strain>
    </source>
</reference>
<keyword evidence="2" id="KW-0808">Transferase</keyword>
<dbReference type="GO" id="GO:0016758">
    <property type="term" value="F:hexosyltransferase activity"/>
    <property type="evidence" value="ECO:0007669"/>
    <property type="project" value="UniProtKB-ARBA"/>
</dbReference>
<dbReference type="Gene3D" id="3.90.550.10">
    <property type="entry name" value="Spore Coat Polysaccharide Biosynthesis Protein SpsA, Chain A"/>
    <property type="match status" value="1"/>
</dbReference>
<dbReference type="SUPFAM" id="SSF53448">
    <property type="entry name" value="Nucleotide-diphospho-sugar transferases"/>
    <property type="match status" value="1"/>
</dbReference>
<evidence type="ECO:0000313" key="2">
    <source>
        <dbReference type="EMBL" id="AZQ61913.1"/>
    </source>
</evidence>
<dbReference type="EMBL" id="CP034562">
    <property type="protein sequence ID" value="AZQ61913.1"/>
    <property type="molecule type" value="Genomic_DNA"/>
</dbReference>
<dbReference type="InterPro" id="IPR029044">
    <property type="entry name" value="Nucleotide-diphossugar_trans"/>
</dbReference>
<dbReference type="AlphaFoldDB" id="A0A3Q9FMV5"/>